<dbReference type="Gene3D" id="1.25.40.420">
    <property type="match status" value="1"/>
</dbReference>
<dbReference type="AlphaFoldDB" id="A0A7E4VHN1"/>
<protein>
    <submittedName>
        <fullName evidence="3">BTB domain-containing protein</fullName>
    </submittedName>
</protein>
<dbReference type="SUPFAM" id="SSF49785">
    <property type="entry name" value="Galactose-binding domain-like"/>
    <property type="match status" value="2"/>
</dbReference>
<feature type="domain" description="BTB" evidence="1">
    <location>
        <begin position="26"/>
        <end position="92"/>
    </location>
</feature>
<dbReference type="GO" id="GO:0050804">
    <property type="term" value="P:modulation of chemical synaptic transmission"/>
    <property type="evidence" value="ECO:0007669"/>
    <property type="project" value="TreeGrafter"/>
</dbReference>
<organism evidence="2 3">
    <name type="scientific">Panagrellus redivivus</name>
    <name type="common">Microworm</name>
    <dbReference type="NCBI Taxonomy" id="6233"/>
    <lineage>
        <taxon>Eukaryota</taxon>
        <taxon>Metazoa</taxon>
        <taxon>Ecdysozoa</taxon>
        <taxon>Nematoda</taxon>
        <taxon>Chromadorea</taxon>
        <taxon>Rhabditida</taxon>
        <taxon>Tylenchina</taxon>
        <taxon>Panagrolaimomorpha</taxon>
        <taxon>Panagrolaimoidea</taxon>
        <taxon>Panagrolaimidae</taxon>
        <taxon>Panagrellus</taxon>
    </lineage>
</organism>
<evidence type="ECO:0000313" key="2">
    <source>
        <dbReference type="Proteomes" id="UP000492821"/>
    </source>
</evidence>
<dbReference type="Gene3D" id="2.60.120.260">
    <property type="entry name" value="Galactose-binding domain-like"/>
    <property type="match status" value="2"/>
</dbReference>
<dbReference type="PANTHER" id="PTHR46306:SF1">
    <property type="entry name" value="BTB_POZ DOMAIN-CONTAINING PROTEIN 9"/>
    <property type="match status" value="1"/>
</dbReference>
<dbReference type="Gene3D" id="3.30.710.10">
    <property type="entry name" value="Potassium Channel Kv1.1, Chain A"/>
    <property type="match status" value="1"/>
</dbReference>
<keyword evidence="2" id="KW-1185">Reference proteome</keyword>
<name>A0A7E4VHN1_PANRE</name>
<reference evidence="2" key="1">
    <citation type="journal article" date="2013" name="Genetics">
        <title>The draft genome and transcriptome of Panagrellus redivivus are shaped by the harsh demands of a free-living lifestyle.</title>
        <authorList>
            <person name="Srinivasan J."/>
            <person name="Dillman A.R."/>
            <person name="Macchietto M.G."/>
            <person name="Heikkinen L."/>
            <person name="Lakso M."/>
            <person name="Fracchia K.M."/>
            <person name="Antoshechkin I."/>
            <person name="Mortazavi A."/>
            <person name="Wong G."/>
            <person name="Sternberg P.W."/>
        </authorList>
    </citation>
    <scope>NUCLEOTIDE SEQUENCE [LARGE SCALE GENOMIC DNA]</scope>
    <source>
        <strain evidence="2">MT8872</strain>
    </source>
</reference>
<dbReference type="InterPro" id="IPR011705">
    <property type="entry name" value="BACK"/>
</dbReference>
<reference evidence="3" key="2">
    <citation type="submission" date="2020-10" db="UniProtKB">
        <authorList>
            <consortium name="WormBaseParasite"/>
        </authorList>
    </citation>
    <scope>IDENTIFICATION</scope>
</reference>
<dbReference type="InterPro" id="IPR008979">
    <property type="entry name" value="Galactose-bd-like_sf"/>
</dbReference>
<dbReference type="Pfam" id="PF07707">
    <property type="entry name" value="BACK"/>
    <property type="match status" value="1"/>
</dbReference>
<dbReference type="GO" id="GO:0048512">
    <property type="term" value="P:circadian behavior"/>
    <property type="evidence" value="ECO:0007669"/>
    <property type="project" value="TreeGrafter"/>
</dbReference>
<dbReference type="InterPro" id="IPR052407">
    <property type="entry name" value="BTB_POZ_domain_cont_9"/>
</dbReference>
<dbReference type="PANTHER" id="PTHR46306">
    <property type="entry name" value="BTB/POZ DOMAIN-CONTAINING PROTEIN 9"/>
    <property type="match status" value="1"/>
</dbReference>
<dbReference type="InterPro" id="IPR011333">
    <property type="entry name" value="SKP1/BTB/POZ_sf"/>
</dbReference>
<evidence type="ECO:0000259" key="1">
    <source>
        <dbReference type="PROSITE" id="PS50097"/>
    </source>
</evidence>
<proteinExistence type="predicted"/>
<dbReference type="GO" id="GO:0005737">
    <property type="term" value="C:cytoplasm"/>
    <property type="evidence" value="ECO:0007669"/>
    <property type="project" value="TreeGrafter"/>
</dbReference>
<dbReference type="Proteomes" id="UP000492821">
    <property type="component" value="Unassembled WGS sequence"/>
</dbReference>
<dbReference type="WBParaSite" id="Pan_g21130.t1">
    <property type="protein sequence ID" value="Pan_g21130.t1"/>
    <property type="gene ID" value="Pan_g21130"/>
</dbReference>
<dbReference type="Pfam" id="PF00651">
    <property type="entry name" value="BTB"/>
    <property type="match status" value="1"/>
</dbReference>
<dbReference type="InterPro" id="IPR000210">
    <property type="entry name" value="BTB/POZ_dom"/>
</dbReference>
<sequence length="547" mass="62680">MSVLVTVEAADILYKIGDLCLRDIHSDVEFVVDGLRLPAHQIILCQRCPVFKAMFSTNCEFEKQVIEVLQTSLDPFKLFMKFIYTGTVELCTVNVGTVFDVASIAKTYEMPRLIEHCIEHLKSICAVDNVVNIINKAIEKSQETLVDCCINYVCAHYADIIVHGNFDKLPINALYRVLEKPTSEVSAHTIFHACVGWMKANNSESEHFPELLKRMDLTSMKIDKIVGTLRPLNIVDANVLLDLACDHAKKASNALTHPLEDIFSHFHSTREKSTNVENPGSNVLTADSNTVIVEDQYPSIWQTLMSTKLKHTICSDNKHITIDLDRLRMLNKIEFYLAYGDWSYWIEVSKNNVNWTRIIDYSKYTCRSFQRLYFKTQWLRYIRICGTAPVGRTFEVRGFLSDYTFKPLEVDRKTNLVIPSQNVALAEYHTVLTQGECYKRNGMISISRNGYSFHAIGKSPIIVQLPQPYILDSMNLSLIEHCLYDYNIEVSTDNINWTRVFSEEKVTSRRHVKFAKQPVVFIKLTGTYSTSAHFFCERFECSAITNS</sequence>
<evidence type="ECO:0000313" key="3">
    <source>
        <dbReference type="WBParaSite" id="Pan_g21130.t1"/>
    </source>
</evidence>
<accession>A0A7E4VHN1</accession>
<dbReference type="GO" id="GO:0008344">
    <property type="term" value="P:adult locomotory behavior"/>
    <property type="evidence" value="ECO:0007669"/>
    <property type="project" value="TreeGrafter"/>
</dbReference>
<dbReference type="SUPFAM" id="SSF54695">
    <property type="entry name" value="POZ domain"/>
    <property type="match status" value="1"/>
</dbReference>
<dbReference type="SMART" id="SM00225">
    <property type="entry name" value="BTB"/>
    <property type="match status" value="1"/>
</dbReference>
<dbReference type="PROSITE" id="PS50097">
    <property type="entry name" value="BTB"/>
    <property type="match status" value="1"/>
</dbReference>